<evidence type="ECO:0000313" key="1">
    <source>
        <dbReference type="EMBL" id="KXX78523.1"/>
    </source>
</evidence>
<dbReference type="AlphaFoldDB" id="A0A175W4D1"/>
<accession>A0A175W4D1</accession>
<dbReference type="OrthoDB" id="21214at2759"/>
<dbReference type="VEuPathDB" id="FungiDB:MMYC01_206359"/>
<sequence length="229" mass="25016">MPIFSKPDAASSFPVDSTTPFRLIKAFYVNEGTEFSLTFTMTDVTTALEPLLSPFILVETPPSLLEAAKSAAASAATPTLQFKRPNRLSRTWTALDPVSGHVVAESSNPLWSLGKWTIKFPPLNPASISPHSEHDIILHPAGVAARADEFVKDSVPCFWDMLDGRRLCKLYRASDGKKVETARFVGASVRGREGVLLIGEDDQGERRADEVVVMVTLVAVLNRSDSFRA</sequence>
<proteinExistence type="predicted"/>
<organism evidence="1 2">
    <name type="scientific">Madurella mycetomatis</name>
    <dbReference type="NCBI Taxonomy" id="100816"/>
    <lineage>
        <taxon>Eukaryota</taxon>
        <taxon>Fungi</taxon>
        <taxon>Dikarya</taxon>
        <taxon>Ascomycota</taxon>
        <taxon>Pezizomycotina</taxon>
        <taxon>Sordariomycetes</taxon>
        <taxon>Sordariomycetidae</taxon>
        <taxon>Sordariales</taxon>
        <taxon>Sordariales incertae sedis</taxon>
        <taxon>Madurella</taxon>
    </lineage>
</organism>
<dbReference type="Proteomes" id="UP000078237">
    <property type="component" value="Unassembled WGS sequence"/>
</dbReference>
<dbReference type="EMBL" id="LCTW02000117">
    <property type="protein sequence ID" value="KXX78523.1"/>
    <property type="molecule type" value="Genomic_DNA"/>
</dbReference>
<evidence type="ECO:0000313" key="2">
    <source>
        <dbReference type="Proteomes" id="UP000078237"/>
    </source>
</evidence>
<comment type="caution">
    <text evidence="1">The sequence shown here is derived from an EMBL/GenBank/DDBJ whole genome shotgun (WGS) entry which is preliminary data.</text>
</comment>
<keyword evidence="2" id="KW-1185">Reference proteome</keyword>
<dbReference type="GO" id="GO:0016740">
    <property type="term" value="F:transferase activity"/>
    <property type="evidence" value="ECO:0007669"/>
    <property type="project" value="UniProtKB-KW"/>
</dbReference>
<reference evidence="1 2" key="1">
    <citation type="journal article" date="2016" name="Genome Announc.">
        <title>Genome Sequence of Madurella mycetomatis mm55, Isolated from a Human Mycetoma Case in Sudan.</title>
        <authorList>
            <person name="Smit S."/>
            <person name="Derks M.F."/>
            <person name="Bervoets S."/>
            <person name="Fahal A."/>
            <person name="van Leeuwen W."/>
            <person name="van Belkum A."/>
            <person name="van de Sande W.W."/>
        </authorList>
    </citation>
    <scope>NUCLEOTIDE SEQUENCE [LARGE SCALE GENOMIC DNA]</scope>
    <source>
        <strain evidence="2">mm55</strain>
    </source>
</reference>
<gene>
    <name evidence="1" type="ORF">MMYC01_206359</name>
</gene>
<protein>
    <submittedName>
        <fullName evidence="1">3-phosphoshikimate 1-carboxyvinyltransferase</fullName>
    </submittedName>
</protein>
<name>A0A175W4D1_9PEZI</name>